<protein>
    <submittedName>
        <fullName evidence="14">Uncharacterized protein</fullName>
    </submittedName>
</protein>
<evidence type="ECO:0000256" key="2">
    <source>
        <dbReference type="ARBA" id="ARBA00022670"/>
    </source>
</evidence>
<dbReference type="PROSITE" id="PS50068">
    <property type="entry name" value="LDLRA_2"/>
    <property type="match status" value="5"/>
</dbReference>
<evidence type="ECO:0000256" key="5">
    <source>
        <dbReference type="ARBA" id="ARBA00022968"/>
    </source>
</evidence>
<evidence type="ECO:0000256" key="4">
    <source>
        <dbReference type="ARBA" id="ARBA00022825"/>
    </source>
</evidence>
<dbReference type="SMART" id="SM00202">
    <property type="entry name" value="SR"/>
    <property type="match status" value="1"/>
</dbReference>
<keyword evidence="10" id="KW-1133">Transmembrane helix</keyword>
<dbReference type="Pfam" id="PF00057">
    <property type="entry name" value="Ldl_recept_a"/>
    <property type="match status" value="5"/>
</dbReference>
<dbReference type="SMART" id="SM00020">
    <property type="entry name" value="Tryp_SPc"/>
    <property type="match status" value="1"/>
</dbReference>
<feature type="domain" description="SEA" evidence="11">
    <location>
        <begin position="256"/>
        <end position="381"/>
    </location>
</feature>
<dbReference type="PROSITE" id="PS50240">
    <property type="entry name" value="TRYPSIN_DOM"/>
    <property type="match status" value="1"/>
</dbReference>
<keyword evidence="2" id="KW-0645">Protease</keyword>
<dbReference type="InterPro" id="IPR001190">
    <property type="entry name" value="SRCR"/>
</dbReference>
<feature type="compositionally biased region" description="Low complexity" evidence="9">
    <location>
        <begin position="642"/>
        <end position="681"/>
    </location>
</feature>
<evidence type="ECO:0000256" key="7">
    <source>
        <dbReference type="PROSITE-ProRule" id="PRU00124"/>
    </source>
</evidence>
<dbReference type="Gene3D" id="2.40.10.10">
    <property type="entry name" value="Trypsin-like serine proteases"/>
    <property type="match status" value="1"/>
</dbReference>
<feature type="domain" description="SRCR" evidence="13">
    <location>
        <begin position="1930"/>
        <end position="2027"/>
    </location>
</feature>
<feature type="disulfide bond" evidence="7">
    <location>
        <begin position="1887"/>
        <end position="1899"/>
    </location>
</feature>
<evidence type="ECO:0000256" key="9">
    <source>
        <dbReference type="SAM" id="MobiDB-lite"/>
    </source>
</evidence>
<evidence type="ECO:0000256" key="6">
    <source>
        <dbReference type="ARBA" id="ARBA00023157"/>
    </source>
</evidence>
<dbReference type="PROSITE" id="PS50024">
    <property type="entry name" value="SEA"/>
    <property type="match status" value="1"/>
</dbReference>
<comment type="subcellular location">
    <subcellularLocation>
        <location evidence="1">Membrane</location>
        <topology evidence="1">Single-pass type II membrane protein</topology>
    </subcellularLocation>
</comment>
<organism evidence="14 15">
    <name type="scientific">Diploptera punctata</name>
    <name type="common">Pacific beetle cockroach</name>
    <dbReference type="NCBI Taxonomy" id="6984"/>
    <lineage>
        <taxon>Eukaryota</taxon>
        <taxon>Metazoa</taxon>
        <taxon>Ecdysozoa</taxon>
        <taxon>Arthropoda</taxon>
        <taxon>Hexapoda</taxon>
        <taxon>Insecta</taxon>
        <taxon>Pterygota</taxon>
        <taxon>Neoptera</taxon>
        <taxon>Polyneoptera</taxon>
        <taxon>Dictyoptera</taxon>
        <taxon>Blattodea</taxon>
        <taxon>Blaberoidea</taxon>
        <taxon>Blaberidae</taxon>
        <taxon>Diplopterinae</taxon>
        <taxon>Diploptera</taxon>
    </lineage>
</organism>
<dbReference type="Gene3D" id="3.10.250.10">
    <property type="entry name" value="SRCR-like domain"/>
    <property type="match status" value="1"/>
</dbReference>
<feature type="disulfide bond" evidence="7">
    <location>
        <begin position="1793"/>
        <end position="1808"/>
    </location>
</feature>
<keyword evidence="5" id="KW-0735">Signal-anchor</keyword>
<comment type="caution">
    <text evidence="14">The sequence shown here is derived from an EMBL/GenBank/DDBJ whole genome shotgun (WGS) entry which is preliminary data.</text>
</comment>
<comment type="caution">
    <text evidence="8">Lacks conserved residue(s) required for the propagation of feature annotation.</text>
</comment>
<dbReference type="Pfam" id="PF01390">
    <property type="entry name" value="SEA"/>
    <property type="match status" value="1"/>
</dbReference>
<dbReference type="EMBL" id="JASPKZ010004959">
    <property type="protein sequence ID" value="KAJ9589246.1"/>
    <property type="molecule type" value="Genomic_DNA"/>
</dbReference>
<dbReference type="InterPro" id="IPR043504">
    <property type="entry name" value="Peptidase_S1_PA_chymotrypsin"/>
</dbReference>
<evidence type="ECO:0000256" key="10">
    <source>
        <dbReference type="SAM" id="Phobius"/>
    </source>
</evidence>
<feature type="region of interest" description="Disordered" evidence="9">
    <location>
        <begin position="1109"/>
        <end position="1135"/>
    </location>
</feature>
<dbReference type="Pfam" id="PF15494">
    <property type="entry name" value="SRCR_2"/>
    <property type="match status" value="1"/>
</dbReference>
<dbReference type="InterPro" id="IPR023415">
    <property type="entry name" value="LDLR_class-A_CS"/>
</dbReference>
<reference evidence="14" key="1">
    <citation type="journal article" date="2023" name="IScience">
        <title>Live-bearing cockroach genome reveals convergent evolutionary mechanisms linked to viviparity in insects and beyond.</title>
        <authorList>
            <person name="Fouks B."/>
            <person name="Harrison M.C."/>
            <person name="Mikhailova A.A."/>
            <person name="Marchal E."/>
            <person name="English S."/>
            <person name="Carruthers M."/>
            <person name="Jennings E.C."/>
            <person name="Chiamaka E.L."/>
            <person name="Frigard R.A."/>
            <person name="Pippel M."/>
            <person name="Attardo G.M."/>
            <person name="Benoit J.B."/>
            <person name="Bornberg-Bauer E."/>
            <person name="Tobe S.S."/>
        </authorList>
    </citation>
    <scope>NUCLEOTIDE SEQUENCE</scope>
    <source>
        <strain evidence="14">Stay&amp;Tobe</strain>
    </source>
</reference>
<feature type="compositionally biased region" description="Pro residues" evidence="9">
    <location>
        <begin position="497"/>
        <end position="529"/>
    </location>
</feature>
<dbReference type="Gene3D" id="4.10.400.10">
    <property type="entry name" value="Low-density Lipoprotein Receptor"/>
    <property type="match status" value="5"/>
</dbReference>
<feature type="disulfide bond" evidence="7">
    <location>
        <begin position="1781"/>
        <end position="1799"/>
    </location>
</feature>
<dbReference type="GO" id="GO:0004252">
    <property type="term" value="F:serine-type endopeptidase activity"/>
    <property type="evidence" value="ECO:0007669"/>
    <property type="project" value="InterPro"/>
</dbReference>
<evidence type="ECO:0000256" key="8">
    <source>
        <dbReference type="PROSITE-ProRule" id="PRU00196"/>
    </source>
</evidence>
<feature type="region of interest" description="Disordered" evidence="9">
    <location>
        <begin position="1464"/>
        <end position="1486"/>
    </location>
</feature>
<dbReference type="CDD" id="cd00112">
    <property type="entry name" value="LDLa"/>
    <property type="match status" value="5"/>
</dbReference>
<dbReference type="PROSITE" id="PS01209">
    <property type="entry name" value="LDLRA_1"/>
    <property type="match status" value="4"/>
</dbReference>
<reference evidence="14" key="2">
    <citation type="submission" date="2023-05" db="EMBL/GenBank/DDBJ databases">
        <authorList>
            <person name="Fouks B."/>
        </authorList>
    </citation>
    <scope>NUCLEOTIDE SEQUENCE</scope>
    <source>
        <strain evidence="14">Stay&amp;Tobe</strain>
        <tissue evidence="14">Testes</tissue>
    </source>
</reference>
<feature type="disulfide bond" evidence="7">
    <location>
        <begin position="1820"/>
        <end position="1838"/>
    </location>
</feature>
<feature type="disulfide bond" evidence="7">
    <location>
        <begin position="1906"/>
        <end position="1921"/>
    </location>
</feature>
<accession>A0AAD7ZZE7</accession>
<keyword evidence="3" id="KW-0378">Hydrolase</keyword>
<feature type="region of interest" description="Disordered" evidence="9">
    <location>
        <begin position="195"/>
        <end position="247"/>
    </location>
</feature>
<name>A0AAD7ZZE7_DIPPU</name>
<keyword evidence="15" id="KW-1185">Reference proteome</keyword>
<keyword evidence="4" id="KW-0720">Serine protease</keyword>
<sequence length="2280" mass="247954">MSSSSGGSSGTTISVNDAAPSAVVRPQEPPPPTPTTTVVMIPEETSKQTSGVDNPGFVEDEDERPGNGFLNSGSVDTSMLEEKKDKQVAEAVNLELVNMNPFSDSNGIPVKKESEEVADGYNDPYDEYFVPVNEHRKYMRGEKLYVTKDKRRSQSWRRCICWGIGFVLLSVAILIAVLAGTGVILSQENQTLVTEESVSSRHFGNSNGNPRTGGSTDRESGKSEAPPPEVSSYTPPPQSSTGVPGLPTTEMSQLYVPQVLEGELRLENVQFTPQLYDNSSLEHRELASKLEYELKTALFDAATLNYGASNIFIKVLGFTPGSVVVKFRVSWQFKEGIRKAPDPITVDTLHQKLEKKLYRNQEYLDMYYIPVGTIRASRVLDACQFNNGECSHDCMFDYQDTINFKCTCPPGFHLDDTNKKCTDLVVDKTEVPHQHHEPTPEQTTQPSAEPSPEPSAEPSPEPSAEPSPEPSAEPSPEPSAEPSPEPSAEPSSEPSAEPSPEPSAEPSPEPSTEPSPEPSAEPSPEPSAEPNPEQSTEPSPEPSAEPSPEPSTEQSPEPSAEPSPEPSAEPSPEPSAEPNLEPSTEPSPEPSAEPSPQPPTEPSPEPSAEPLPELSAHPTPEPSAEPPPESTIEPSPEPPTQPSSEPTAEPAPKPSAETTLEPTAEPSTESPSPAEPLAETPVEPTTVPSHDDTTTKNVTRGLEDLDHIEHMTFAREHTTVPDHHDDLYYNHFDYDEHPIPVTTDAPEFFTPRPPDVAVDDEEHMATLLPHIIETHTVVVTVANSSRMTESSHNTTQHFPEVTASVHLVEGEESTEETNSTSEHGNLLITKPVENSAEEPHNMTSEHDHETLVLNDLFPGDAENDTLLNALSPEDYENHPLNPVENKTNFLLFVFMMNPHEETTQNGLVEPVFVHDFESATEKSTLPEDNIISRPDVVENSSIENHVPVEEMLNKTELDPNMTTEKLMTTTGEFEVTTISVALGNVSDAEKNSTGSSSSDNVIDSGDVNPDTVRPLLENELSDHRITEAGNTTEKSVGTPESAEIGGIRDEMDLPTTQSMQMLVTTLAPIHDENDVLPRETNSSKDIPTTTDSTDKTEKDIINETVVDEMNSSNSTSVSPEIQNIPSSSSTSEVPEFNSNEANIDKMKFLVEDSNSSSVPSVSEDVSLSTSSEVPEISSNEANVEKINVPVVEINSTTISSATPSVSSTTVTSELPEISENEAENADDLLSKLVPEHINTVQPLAHTTETAIFKSTKSFVNEANLEKSTQNSLSTNTEASISINSNSAFEDLHPSTPSILLNKTEPNFDETFDKPHEFTAEDIENKLIVEPGKDISTGSSTTEHINDIHALPPSAGGNIIPPTAQSILSVDPITSDVHPLDERANDTVTTTEQVSVNSSFDDLVVPVSKPDKKKEKKPIGDNEQVVPAVNLYEKKATDKLQKFDKENNKKIDKMGLAAFSDYELEKTPPKSSSEKFTSVADDESRPVDELDENEGALLDFDVPSFNDDKTIVNSTESQINIAMGIEPAISATTNQTISQGTLLTPKMSDVGNKTIITDNLSFNLSAEDSNTTAADPVVLDVGKNESQMHIKTDNLNFSLSAEDNTATISPVVSEVGKNESQMPVNTDNLNVSTSVEDNNVTTDSVFAVVNKNEEELPISTDNLNFNLSALDTTTRLSEVGNSVSSDVTTVPTSTPVVTLNSEDFAKLHNVTNTKQQNSPVPTEVQKAFSKCASGLFQCVNGTSHEGDYCVDMSAKCDSVNDCSDASDEAGCMEDGCPGNFQCASGQCLKRHLVCNGIVDCNDGSDEVDCEKWQCQFDEFQCPSGRCIPALWQCNGKPDCVNHTDEFSCSSSCSNDEYLCPEGWCIPLAWRCNGIPECSNGEDEKLCDCGLDEFQCHTGGCVAKAVVCDGVEHCPDMSDEWDCLRLHNDTMKLDIRSGGEEWGAVCGDDWDGTWSDAVCQSLGYSKAVFTENPYSSVQQLYRLKPNVTTKSRLPAALVKSTCESGTEVEISCQEFTCGSHGLADGVTARLVGGNGATNGQWPSVALLYHTKNKFSCTASIISPKWLLSSYNCLHLRDKTLSADSWVAFGGGSMFETDKPETQIREVRSIIPYPQVKYNQFMYNNDIALVELIQPLSFTRYVGAICLPEKEIEQRQLCVTAGWGYTSPGEINFSQYLRYLPVPTIDLNDCNSTKHYAGFITAQEICAGFTDADKSPCYNDEGAPLMCVSEGGVWELQGVLSYHSNCGRGYHPSIFSSITAVRGWVEKTVGSRFERKSTFNVRR</sequence>
<feature type="compositionally biased region" description="Pro residues" evidence="9">
    <location>
        <begin position="225"/>
        <end position="238"/>
    </location>
</feature>
<dbReference type="PANTHER" id="PTHR24252:SF7">
    <property type="entry name" value="HYALIN"/>
    <property type="match status" value="1"/>
</dbReference>
<gene>
    <name evidence="14" type="ORF">L9F63_017545</name>
</gene>
<evidence type="ECO:0000259" key="12">
    <source>
        <dbReference type="PROSITE" id="PS50240"/>
    </source>
</evidence>
<dbReference type="GO" id="GO:0006508">
    <property type="term" value="P:proteolysis"/>
    <property type="evidence" value="ECO:0007669"/>
    <property type="project" value="UniProtKB-KW"/>
</dbReference>
<feature type="disulfide bond" evidence="7">
    <location>
        <begin position="1755"/>
        <end position="1770"/>
    </location>
</feature>
<dbReference type="SMART" id="SM00192">
    <property type="entry name" value="LDLa"/>
    <property type="match status" value="5"/>
</dbReference>
<dbReference type="Gene3D" id="2.10.25.10">
    <property type="entry name" value="Laminin"/>
    <property type="match status" value="1"/>
</dbReference>
<feature type="disulfide bond" evidence="7">
    <location>
        <begin position="1894"/>
        <end position="1912"/>
    </location>
</feature>
<dbReference type="InterPro" id="IPR001254">
    <property type="entry name" value="Trypsin_dom"/>
</dbReference>
<feature type="domain" description="Peptidase S1" evidence="12">
    <location>
        <begin position="2028"/>
        <end position="2267"/>
    </location>
</feature>
<dbReference type="InterPro" id="IPR009003">
    <property type="entry name" value="Peptidase_S1_PA"/>
</dbReference>
<feature type="compositionally biased region" description="Pro residues" evidence="9">
    <location>
        <begin position="449"/>
        <end position="487"/>
    </location>
</feature>
<evidence type="ECO:0000259" key="11">
    <source>
        <dbReference type="PROSITE" id="PS50024"/>
    </source>
</evidence>
<dbReference type="InterPro" id="IPR036772">
    <property type="entry name" value="SRCR-like_dom_sf"/>
</dbReference>
<feature type="region of interest" description="Disordered" evidence="9">
    <location>
        <begin position="430"/>
        <end position="697"/>
    </location>
</feature>
<feature type="compositionally biased region" description="Pro residues" evidence="9">
    <location>
        <begin position="585"/>
        <end position="609"/>
    </location>
</feature>
<feature type="disulfide bond" evidence="7">
    <location>
        <begin position="1851"/>
        <end position="1863"/>
    </location>
</feature>
<dbReference type="PANTHER" id="PTHR24252">
    <property type="entry name" value="ACROSIN-RELATED"/>
    <property type="match status" value="1"/>
</dbReference>
<dbReference type="SUPFAM" id="SSF50494">
    <property type="entry name" value="Trypsin-like serine proteases"/>
    <property type="match status" value="1"/>
</dbReference>
<dbReference type="SUPFAM" id="SSF56487">
    <property type="entry name" value="SRCR-like"/>
    <property type="match status" value="1"/>
</dbReference>
<evidence type="ECO:0000313" key="15">
    <source>
        <dbReference type="Proteomes" id="UP001233999"/>
    </source>
</evidence>
<feature type="compositionally biased region" description="Pro residues" evidence="9">
    <location>
        <begin position="539"/>
        <end position="549"/>
    </location>
</feature>
<feature type="disulfide bond" evidence="7">
    <location>
        <begin position="1813"/>
        <end position="1825"/>
    </location>
</feature>
<dbReference type="Pfam" id="PF00089">
    <property type="entry name" value="Trypsin"/>
    <property type="match status" value="1"/>
</dbReference>
<dbReference type="SUPFAM" id="SSF57196">
    <property type="entry name" value="EGF/Laminin"/>
    <property type="match status" value="1"/>
</dbReference>
<feature type="compositionally biased region" description="Pro residues" evidence="9">
    <location>
        <begin position="559"/>
        <end position="575"/>
    </location>
</feature>
<feature type="disulfide bond" evidence="7">
    <location>
        <begin position="1858"/>
        <end position="1876"/>
    </location>
</feature>
<keyword evidence="10" id="KW-0472">Membrane</keyword>
<feature type="region of interest" description="Disordered" evidence="9">
    <location>
        <begin position="1"/>
        <end position="77"/>
    </location>
</feature>
<dbReference type="PRINTS" id="PR00261">
    <property type="entry name" value="LDLRECEPTOR"/>
</dbReference>
<feature type="compositionally biased region" description="Pro residues" evidence="9">
    <location>
        <begin position="619"/>
        <end position="641"/>
    </location>
</feature>
<feature type="disulfide bond" evidence="7">
    <location>
        <begin position="1870"/>
        <end position="1885"/>
    </location>
</feature>
<dbReference type="GO" id="GO:0016020">
    <property type="term" value="C:membrane"/>
    <property type="evidence" value="ECO:0007669"/>
    <property type="project" value="UniProtKB-SubCell"/>
</dbReference>
<keyword evidence="6 7" id="KW-1015">Disulfide bond</keyword>
<evidence type="ECO:0000259" key="13">
    <source>
        <dbReference type="PROSITE" id="PS50287"/>
    </source>
</evidence>
<dbReference type="InterPro" id="IPR036055">
    <property type="entry name" value="LDL_receptor-like_sf"/>
</dbReference>
<feature type="compositionally biased region" description="Basic and acidic residues" evidence="9">
    <location>
        <begin position="430"/>
        <end position="439"/>
    </location>
</feature>
<proteinExistence type="predicted"/>
<feature type="compositionally biased region" description="Polar residues" evidence="9">
    <location>
        <begin position="991"/>
        <end position="1001"/>
    </location>
</feature>
<evidence type="ECO:0000256" key="1">
    <source>
        <dbReference type="ARBA" id="ARBA00004606"/>
    </source>
</evidence>
<dbReference type="PROSITE" id="PS50287">
    <property type="entry name" value="SRCR_2"/>
    <property type="match status" value="1"/>
</dbReference>
<feature type="region of interest" description="Disordered" evidence="9">
    <location>
        <begin position="1075"/>
        <end position="1094"/>
    </location>
</feature>
<dbReference type="InterPro" id="IPR000082">
    <property type="entry name" value="SEA_dom"/>
</dbReference>
<feature type="disulfide bond" evidence="7">
    <location>
        <begin position="1832"/>
        <end position="1847"/>
    </location>
</feature>
<evidence type="ECO:0000313" key="14">
    <source>
        <dbReference type="EMBL" id="KAJ9589246.1"/>
    </source>
</evidence>
<evidence type="ECO:0000256" key="3">
    <source>
        <dbReference type="ARBA" id="ARBA00022801"/>
    </source>
</evidence>
<dbReference type="Proteomes" id="UP001233999">
    <property type="component" value="Unassembled WGS sequence"/>
</dbReference>
<feature type="transmembrane region" description="Helical" evidence="10">
    <location>
        <begin position="160"/>
        <end position="185"/>
    </location>
</feature>
<dbReference type="SUPFAM" id="SSF57424">
    <property type="entry name" value="LDL receptor-like module"/>
    <property type="match status" value="5"/>
</dbReference>
<dbReference type="InterPro" id="IPR002172">
    <property type="entry name" value="LDrepeatLR_classA_rpt"/>
</dbReference>
<keyword evidence="10" id="KW-0812">Transmembrane</keyword>
<dbReference type="CDD" id="cd00190">
    <property type="entry name" value="Tryp_SPc"/>
    <property type="match status" value="1"/>
</dbReference>
<feature type="region of interest" description="Disordered" evidence="9">
    <location>
        <begin position="987"/>
        <end position="1040"/>
    </location>
</feature>
<feature type="compositionally biased region" description="Polar residues" evidence="9">
    <location>
        <begin position="195"/>
        <end position="215"/>
    </location>
</feature>